<comment type="subcellular location">
    <subcellularLocation>
        <location evidence="1">Nucleus</location>
    </subcellularLocation>
</comment>
<keyword evidence="4" id="KW-0539">Nucleus</keyword>
<evidence type="ECO:0000313" key="6">
    <source>
        <dbReference type="Proteomes" id="UP001318860"/>
    </source>
</evidence>
<dbReference type="PANTHER" id="PTHR19411">
    <property type="entry name" value="PROTEIN BUD31-RELATED"/>
    <property type="match status" value="1"/>
</dbReference>
<dbReference type="InterPro" id="IPR032675">
    <property type="entry name" value="LRR_dom_sf"/>
</dbReference>
<organism evidence="5 6">
    <name type="scientific">Rehmannia glutinosa</name>
    <name type="common">Chinese foxglove</name>
    <dbReference type="NCBI Taxonomy" id="99300"/>
    <lineage>
        <taxon>Eukaryota</taxon>
        <taxon>Viridiplantae</taxon>
        <taxon>Streptophyta</taxon>
        <taxon>Embryophyta</taxon>
        <taxon>Tracheophyta</taxon>
        <taxon>Spermatophyta</taxon>
        <taxon>Magnoliopsida</taxon>
        <taxon>eudicotyledons</taxon>
        <taxon>Gunneridae</taxon>
        <taxon>Pentapetalae</taxon>
        <taxon>asterids</taxon>
        <taxon>lamiids</taxon>
        <taxon>Lamiales</taxon>
        <taxon>Orobanchaceae</taxon>
        <taxon>Rehmannieae</taxon>
        <taxon>Rehmannia</taxon>
    </lineage>
</organism>
<protein>
    <submittedName>
        <fullName evidence="5">Uncharacterized protein</fullName>
    </submittedName>
</protein>
<dbReference type="SUPFAM" id="SSF54695">
    <property type="entry name" value="POZ domain"/>
    <property type="match status" value="1"/>
</dbReference>
<sequence>MASMGQNQYSDDLVTLICSELSGSDPDENPDDVDEIQLSTAEIGSWDLPLVEESSYFRGLLSGSFSESRLGSISIHWNMESFVSVLMVIFGCQLEISPDNFIPLNEAALFFGVDVLLLKCRVWLDELTSFRELGQQPQLSLGSLIQIWKYGMEHGKMWALTFNSYTDVPDKLLWSCIQHPDLTVDSEKHLCDAILVWLAAKTAKSEGWCSNDLCDKEKRRCRFFSKFADEATRAILSLARHPRTTLTDIFREGNSSHLRIRLTKYTQKVDVSGCPQLTTGLFLLSMLPSCGTDLILRKIIKKSSINHANSVGDGLHISQALGQMLTFEAVQELDISNCPSLSLESAIEYINPVIPAQVSITASSSVLTPQRSTESFDIYNCHSASSLSYTSRPLLSNIMKLTLEGRTDISGQWNNGNILSELTSGADHLRSLCLREIQLVDDALYRFSGASLEMLDVSDTKVSSATLSHVIHTNPGLKSLKARGCRHLLVQESAHTPEELYSVLGNLCKLEEIELGWGFSFFSLGDLKPAIRTLRTLVVGLGGSLGPDGLKLLPTICPILETLILYFQVISDSVITDIIKTLPYLQSLALCYCYGDISSLSFKYGMPNLRKLKLERVTPWMTNDDLATLVENCVNLVKLSLIGCTLLDSGAQVIISSGWPGLTSLHLEECGEITAGGVRSLLDCHALEDLIIRHNGRGIPRNFIIYAASKLPMLQKISLDICDSREGDFDIPSIYFLSIVKIARCKLRKSTLDLHNLEARRNPVHKETLVLVWNSEKLVRTVEIMPKVKTNRVKYPEGWELIEPTLRELQAKMREAENDPHDGKRKCEGLWPIFKIAHQKSRYVFDLYHRRKEISKELYEFCLDQGYADRNLIAKWKKPGYERLCCLRCMQPRDHNFQTTCVCRVPKHLREEKVIECVHCGCGGCASGD</sequence>
<dbReference type="PRINTS" id="PR00322">
    <property type="entry name" value="G10"/>
</dbReference>
<dbReference type="Gene3D" id="3.80.10.10">
    <property type="entry name" value="Ribonuclease Inhibitor"/>
    <property type="match status" value="1"/>
</dbReference>
<comment type="pathway">
    <text evidence="2">Protein modification; protein ubiquitination.</text>
</comment>
<evidence type="ECO:0000256" key="2">
    <source>
        <dbReference type="ARBA" id="ARBA00004906"/>
    </source>
</evidence>
<dbReference type="InterPro" id="IPR001748">
    <property type="entry name" value="BUD31"/>
</dbReference>
<dbReference type="InterPro" id="IPR011333">
    <property type="entry name" value="SKP1/BTB/POZ_sf"/>
</dbReference>
<evidence type="ECO:0000256" key="4">
    <source>
        <dbReference type="ARBA" id="ARBA00023242"/>
    </source>
</evidence>
<evidence type="ECO:0000256" key="3">
    <source>
        <dbReference type="ARBA" id="ARBA00005287"/>
    </source>
</evidence>
<evidence type="ECO:0000313" key="5">
    <source>
        <dbReference type="EMBL" id="KAK6126338.1"/>
    </source>
</evidence>
<dbReference type="SUPFAM" id="SSF52047">
    <property type="entry name" value="RNI-like"/>
    <property type="match status" value="1"/>
</dbReference>
<gene>
    <name evidence="5" type="ORF">DH2020_039910</name>
</gene>
<evidence type="ECO:0000256" key="1">
    <source>
        <dbReference type="ARBA" id="ARBA00004123"/>
    </source>
</evidence>
<reference evidence="5 6" key="1">
    <citation type="journal article" date="2021" name="Comput. Struct. Biotechnol. J.">
        <title>De novo genome assembly of the potent medicinal plant Rehmannia glutinosa using nanopore technology.</title>
        <authorList>
            <person name="Ma L."/>
            <person name="Dong C."/>
            <person name="Song C."/>
            <person name="Wang X."/>
            <person name="Zheng X."/>
            <person name="Niu Y."/>
            <person name="Chen S."/>
            <person name="Feng W."/>
        </authorList>
    </citation>
    <scope>NUCLEOTIDE SEQUENCE [LARGE SCALE GENOMIC DNA]</scope>
    <source>
        <strain evidence="5">DH-2019</strain>
    </source>
</reference>
<keyword evidence="6" id="KW-1185">Reference proteome</keyword>
<dbReference type="Gene3D" id="3.30.710.10">
    <property type="entry name" value="Potassium Channel Kv1.1, Chain A"/>
    <property type="match status" value="1"/>
</dbReference>
<comment type="caution">
    <text evidence="5">The sequence shown here is derived from an EMBL/GenBank/DDBJ whole genome shotgun (WGS) entry which is preliminary data.</text>
</comment>
<dbReference type="Pfam" id="PF01125">
    <property type="entry name" value="BUD31"/>
    <property type="match status" value="1"/>
</dbReference>
<dbReference type="Proteomes" id="UP001318860">
    <property type="component" value="Unassembled WGS sequence"/>
</dbReference>
<dbReference type="PANTHER" id="PTHR19411:SF0">
    <property type="entry name" value="PROTEIN BUD31 HOMOLOG"/>
    <property type="match status" value="1"/>
</dbReference>
<dbReference type="PROSITE" id="PS00997">
    <property type="entry name" value="G10_1"/>
    <property type="match status" value="1"/>
</dbReference>
<name>A0ABR0UUG0_REHGL</name>
<dbReference type="CDD" id="cd18186">
    <property type="entry name" value="BTB_POZ_ZBTB_KLHL-like"/>
    <property type="match status" value="1"/>
</dbReference>
<comment type="similarity">
    <text evidence="3">Belongs to the BUD31 (G10) family.</text>
</comment>
<accession>A0ABR0UUG0</accession>
<dbReference type="InterPro" id="IPR018230">
    <property type="entry name" value="BUD31/G10-rel_CS"/>
</dbReference>
<dbReference type="EMBL" id="JABTTQ020002053">
    <property type="protein sequence ID" value="KAK6126338.1"/>
    <property type="molecule type" value="Genomic_DNA"/>
</dbReference>
<proteinExistence type="inferred from homology"/>